<dbReference type="EMBL" id="JAJVKT010000004">
    <property type="protein sequence ID" value="MCE7507945.1"/>
    <property type="molecule type" value="Genomic_DNA"/>
</dbReference>
<sequence length="362" mass="40878">MRIRRATSQDNPAILALLENTPQPGAMSLTFERRPDYFRGAAITCEEPEVWVAETDGPSPELGAVYNVGRRRVWVNGDCVPIRYAHDLRIAPRHQGSRLLFRLFRTLKTTLHEAEWMQTVILRDNGVSRNTVASGRAGLPVYYPFGTIETSVIHTRPGRFRAPAGLTVRAMTGADRGALLALLEREGPRKQFFPRLDLSELYSSPYFHGLSLGDWVGVWQGTTLKGVLGSWNQSDIKQTRVNGYRGALEWLRPLLNATRPLHGGLRLPAPGECLSFVTLHTLVTENNDPQWLVPLLEHAVHAHHRDHGAVVCGFFTQDPLRDAVRGFRRRTLFSDHYLVSYGEDPRPRLQPDRIPYVEVARL</sequence>
<dbReference type="InterPro" id="IPR000182">
    <property type="entry name" value="GNAT_dom"/>
</dbReference>
<dbReference type="PROSITE" id="PS51186">
    <property type="entry name" value="GNAT"/>
    <property type="match status" value="1"/>
</dbReference>
<dbReference type="KEGG" id="axe:P40_13325"/>
<dbReference type="InterPro" id="IPR016181">
    <property type="entry name" value="Acyl_CoA_acyltransferase"/>
</dbReference>
<feature type="domain" description="N-acetyltransferase" evidence="1">
    <location>
        <begin position="1"/>
        <end position="157"/>
    </location>
</feature>
<gene>
    <name evidence="2" type="ORF">LZG35_04805</name>
</gene>
<dbReference type="AlphaFoldDB" id="A0A9Q3ZC43"/>
<dbReference type="RefSeq" id="WP_080531170.1">
    <property type="nucleotide sequence ID" value="NZ_CBDDTQ010000005.1"/>
</dbReference>
<evidence type="ECO:0000313" key="3">
    <source>
        <dbReference type="Proteomes" id="UP001107961"/>
    </source>
</evidence>
<evidence type="ECO:0000313" key="2">
    <source>
        <dbReference type="EMBL" id="MCE7507945.1"/>
    </source>
</evidence>
<dbReference type="Gene3D" id="3.40.630.30">
    <property type="match status" value="1"/>
</dbReference>
<protein>
    <recommendedName>
        <fullName evidence="1">N-acetyltransferase domain-containing protein</fullName>
    </recommendedName>
</protein>
<comment type="caution">
    <text evidence="2">The sequence shown here is derived from an EMBL/GenBank/DDBJ whole genome shotgun (WGS) entry which is preliminary data.</text>
</comment>
<name>A0A9Q3ZC43_9GAMM</name>
<dbReference type="GO" id="GO:0016747">
    <property type="term" value="F:acyltransferase activity, transferring groups other than amino-acyl groups"/>
    <property type="evidence" value="ECO:0007669"/>
    <property type="project" value="InterPro"/>
</dbReference>
<proteinExistence type="predicted"/>
<reference evidence="2" key="1">
    <citation type="submission" date="2022-01" db="EMBL/GenBank/DDBJ databases">
        <authorList>
            <person name="Karlyshev A.V."/>
            <person name="Jaspars M."/>
        </authorList>
    </citation>
    <scope>NUCLEOTIDE SEQUENCE</scope>
    <source>
        <strain evidence="2">AGSA3-2</strain>
    </source>
</reference>
<accession>A0A9Q3ZC43</accession>
<evidence type="ECO:0000259" key="1">
    <source>
        <dbReference type="PROSITE" id="PS51186"/>
    </source>
</evidence>
<dbReference type="SUPFAM" id="SSF55729">
    <property type="entry name" value="Acyl-CoA N-acyltransferases (Nat)"/>
    <property type="match status" value="1"/>
</dbReference>
<keyword evidence="3" id="KW-1185">Reference proteome</keyword>
<organism evidence="2 3">
    <name type="scientific">Alloalcanivorax xenomutans</name>
    <dbReference type="NCBI Taxonomy" id="1094342"/>
    <lineage>
        <taxon>Bacteria</taxon>
        <taxon>Pseudomonadati</taxon>
        <taxon>Pseudomonadota</taxon>
        <taxon>Gammaproteobacteria</taxon>
        <taxon>Oceanospirillales</taxon>
        <taxon>Alcanivoracaceae</taxon>
        <taxon>Alloalcanivorax</taxon>
    </lineage>
</organism>
<dbReference type="Proteomes" id="UP001107961">
    <property type="component" value="Unassembled WGS sequence"/>
</dbReference>